<gene>
    <name evidence="5" type="primary">moaCB</name>
    <name evidence="5" type="ORF">STPYR_12424</name>
</gene>
<organism evidence="5">
    <name type="scientific">uncultured Stenotrophomonas sp</name>
    <dbReference type="NCBI Taxonomy" id="165438"/>
    <lineage>
        <taxon>Bacteria</taxon>
        <taxon>Pseudomonadati</taxon>
        <taxon>Pseudomonadota</taxon>
        <taxon>Gammaproteobacteria</taxon>
        <taxon>Lysobacterales</taxon>
        <taxon>Lysobacteraceae</taxon>
        <taxon>Stenotrophomonas</taxon>
        <taxon>environmental samples</taxon>
    </lineage>
</organism>
<evidence type="ECO:0000256" key="3">
    <source>
        <dbReference type="ARBA" id="ARBA00055087"/>
    </source>
</evidence>
<protein>
    <submittedName>
        <fullName evidence="5">Molybdenum cofactor biosynthesis bifunctional protein</fullName>
    </submittedName>
</protein>
<keyword evidence="2" id="KW-0501">Molybdenum cofactor biosynthesis</keyword>
<proteinExistence type="predicted"/>
<dbReference type="SUPFAM" id="SSF53218">
    <property type="entry name" value="Molybdenum cofactor biosynthesis proteins"/>
    <property type="match status" value="1"/>
</dbReference>
<evidence type="ECO:0000259" key="4">
    <source>
        <dbReference type="SMART" id="SM00852"/>
    </source>
</evidence>
<dbReference type="InterPro" id="IPR036425">
    <property type="entry name" value="MoaB/Mog-like_dom_sf"/>
</dbReference>
<dbReference type="InterPro" id="IPR012247">
    <property type="entry name" value="MoaC_MogA"/>
</dbReference>
<dbReference type="NCBIfam" id="TIGR00177">
    <property type="entry name" value="molyb_syn"/>
    <property type="match status" value="1"/>
</dbReference>
<dbReference type="SUPFAM" id="SSF55040">
    <property type="entry name" value="Molybdenum cofactor biosynthesis protein C, MoaC"/>
    <property type="match status" value="1"/>
</dbReference>
<dbReference type="CDD" id="cd00886">
    <property type="entry name" value="MogA_MoaB"/>
    <property type="match status" value="1"/>
</dbReference>
<dbReference type="Pfam" id="PF00994">
    <property type="entry name" value="MoCF_biosynth"/>
    <property type="match status" value="1"/>
</dbReference>
<dbReference type="InterPro" id="IPR051920">
    <property type="entry name" value="MPT_Adenylyltrnsfr/MoaC-Rel"/>
</dbReference>
<dbReference type="PANTHER" id="PTHR43764">
    <property type="entry name" value="MOLYBDENUM COFACTOR BIOSYNTHESIS"/>
    <property type="match status" value="1"/>
</dbReference>
<dbReference type="PANTHER" id="PTHR43764:SF1">
    <property type="entry name" value="MOLYBDOPTERIN MOLYBDOTRANSFERASE"/>
    <property type="match status" value="1"/>
</dbReference>
<name>A0A1Y5Q5B3_9GAMM</name>
<reference evidence="5" key="1">
    <citation type="submission" date="2016-03" db="EMBL/GenBank/DDBJ databases">
        <authorList>
            <person name="Ploux O."/>
        </authorList>
    </citation>
    <scope>NUCLEOTIDE SEQUENCE</scope>
    <source>
        <strain evidence="5">UC10</strain>
    </source>
</reference>
<dbReference type="NCBIfam" id="NF002947">
    <property type="entry name" value="PRK03604.1"/>
    <property type="match status" value="1"/>
</dbReference>
<dbReference type="InterPro" id="IPR036522">
    <property type="entry name" value="MoaC_sf"/>
</dbReference>
<dbReference type="Gene3D" id="3.30.70.640">
    <property type="entry name" value="Molybdopterin cofactor biosynthesis C (MoaC) domain"/>
    <property type="match status" value="1"/>
</dbReference>
<dbReference type="Pfam" id="PF01967">
    <property type="entry name" value="MoaC"/>
    <property type="match status" value="1"/>
</dbReference>
<comment type="pathway">
    <text evidence="1">Cofactor biosynthesis; molybdopterin biosynthesis.</text>
</comment>
<dbReference type="EMBL" id="FLTS01000001">
    <property type="protein sequence ID" value="SBV37488.1"/>
    <property type="molecule type" value="Genomic_DNA"/>
</dbReference>
<evidence type="ECO:0000256" key="1">
    <source>
        <dbReference type="ARBA" id="ARBA00005046"/>
    </source>
</evidence>
<evidence type="ECO:0000313" key="5">
    <source>
        <dbReference type="EMBL" id="SBV37488.1"/>
    </source>
</evidence>
<dbReference type="SMART" id="SM00852">
    <property type="entry name" value="MoCF_biosynth"/>
    <property type="match status" value="1"/>
</dbReference>
<evidence type="ECO:0000256" key="2">
    <source>
        <dbReference type="ARBA" id="ARBA00023150"/>
    </source>
</evidence>
<dbReference type="InterPro" id="IPR002820">
    <property type="entry name" value="Mopterin_CF_biosynth-C_dom"/>
</dbReference>
<dbReference type="GO" id="GO:0006777">
    <property type="term" value="P:Mo-molybdopterin cofactor biosynthetic process"/>
    <property type="evidence" value="ECO:0007669"/>
    <property type="project" value="UniProtKB-KW"/>
</dbReference>
<dbReference type="UniPathway" id="UPA00344"/>
<comment type="function">
    <text evidence="3">Catalyzes the conversion of (8S)-3',8-cyclo-7,8-dihydroguanosine 5'-triphosphate to cyclic pyranopterin monophosphate (cPMP).</text>
</comment>
<accession>A0A1Y5Q5B3</accession>
<feature type="domain" description="MoaB/Mog" evidence="4">
    <location>
        <begin position="183"/>
        <end position="326"/>
    </location>
</feature>
<sequence length="339" mass="35715">MRNTMSGQMNAAFHMADVRDKRITRRRAVAVGELHAGPVAYPLIVERRLPKGDALVMAEIAGLQGAKMASALMPLCHPLPLELVHVYCAPVPERQAIRVWCECASEARTGVEMEALAGVNAALLTLYDLSKPVEPALRIEGIRLLFKEGGKKGVWLHPDGMDEAERERFKPRPPHGLRGAACAVLTLSDRASQGSYADESGPKLAAGLRTLGGEVVVSEVLPDGIEPLAGRLRALAADGVRLCLCSGGTGLGPRDLAPEALQSLGGRRVDGLAQMLRALSAQHTPMAWLSRAEVVQLDGMLVFALPGSPRAAAQCLDILAPVLGHALAMVDGGGHGGAA</sequence>
<dbReference type="PIRSF" id="PIRSF036594">
    <property type="entry name" value="MoaC_MogA"/>
    <property type="match status" value="1"/>
</dbReference>
<dbReference type="AlphaFoldDB" id="A0A1Y5Q5B3"/>
<dbReference type="Gene3D" id="3.40.980.10">
    <property type="entry name" value="MoaB/Mog-like domain"/>
    <property type="match status" value="1"/>
</dbReference>
<dbReference type="InterPro" id="IPR001453">
    <property type="entry name" value="MoaB/Mog_dom"/>
</dbReference>